<evidence type="ECO:0000313" key="2">
    <source>
        <dbReference type="EMBL" id="MCF8590191.1"/>
    </source>
</evidence>
<accession>A0ABS9IX98</accession>
<reference evidence="2 3" key="1">
    <citation type="submission" date="2022-01" db="EMBL/GenBank/DDBJ databases">
        <authorList>
            <person name="Huang Y."/>
        </authorList>
    </citation>
    <scope>NUCLEOTIDE SEQUENCE [LARGE SCALE GENOMIC DNA]</scope>
    <source>
        <strain evidence="2 3">HY366</strain>
    </source>
</reference>
<protein>
    <submittedName>
        <fullName evidence="2">DUF1707 domain-containing protein</fullName>
    </submittedName>
</protein>
<dbReference type="PANTHER" id="PTHR40763">
    <property type="entry name" value="MEMBRANE PROTEIN-RELATED"/>
    <property type="match status" value="1"/>
</dbReference>
<gene>
    <name evidence="2" type="ORF">L5G33_17185</name>
</gene>
<proteinExistence type="predicted"/>
<dbReference type="Proteomes" id="UP001200110">
    <property type="component" value="Unassembled WGS sequence"/>
</dbReference>
<dbReference type="EMBL" id="JAKKOR010000012">
    <property type="protein sequence ID" value="MCF8590191.1"/>
    <property type="molecule type" value="Genomic_DNA"/>
</dbReference>
<comment type="caution">
    <text evidence="2">The sequence shown here is derived from an EMBL/GenBank/DDBJ whole genome shotgun (WGS) entry which is preliminary data.</text>
</comment>
<sequence length="192" mass="20444">MSASDDDVRVGTPERERAIGFLNDAFSTGYLDIPEFEERSGIVYGARTRGDLRGVVADLPNAAMLFPDAPAATGVPAAPTAPTTLSSDWETVRRKGSWQVPPRLILTGSMGTFDLDFRQAVFTTPTIEIEVQVSATNVKLRLGPDHEVRADEVVKSGWSSTKDKAGPPARPGGPIVVVRGSLAAASGLIIKR</sequence>
<keyword evidence="3" id="KW-1185">Reference proteome</keyword>
<evidence type="ECO:0000259" key="1">
    <source>
        <dbReference type="Pfam" id="PF08044"/>
    </source>
</evidence>
<name>A0ABS9IX98_9ACTN</name>
<dbReference type="RefSeq" id="WP_236999375.1">
    <property type="nucleotide sequence ID" value="NZ_JAKKOR010000012.1"/>
</dbReference>
<dbReference type="Pfam" id="PF08044">
    <property type="entry name" value="DUF1707"/>
    <property type="match status" value="1"/>
</dbReference>
<dbReference type="InterPro" id="IPR012551">
    <property type="entry name" value="DUF1707_SHOCT-like"/>
</dbReference>
<feature type="domain" description="DUF1707" evidence="1">
    <location>
        <begin position="8"/>
        <end position="60"/>
    </location>
</feature>
<dbReference type="PANTHER" id="PTHR40763:SF5">
    <property type="entry name" value="MEMBRANE PROTEIN"/>
    <property type="match status" value="1"/>
</dbReference>
<evidence type="ECO:0000313" key="3">
    <source>
        <dbReference type="Proteomes" id="UP001200110"/>
    </source>
</evidence>
<organism evidence="2 3">
    <name type="scientific">Gordonia liuliyuniae</name>
    <dbReference type="NCBI Taxonomy" id="2911517"/>
    <lineage>
        <taxon>Bacteria</taxon>
        <taxon>Bacillati</taxon>
        <taxon>Actinomycetota</taxon>
        <taxon>Actinomycetes</taxon>
        <taxon>Mycobacteriales</taxon>
        <taxon>Gordoniaceae</taxon>
        <taxon>Gordonia</taxon>
    </lineage>
</organism>